<organism evidence="2 3">
    <name type="scientific">Elizabethkingia occulta</name>
    <dbReference type="NCBI Taxonomy" id="1867263"/>
    <lineage>
        <taxon>Bacteria</taxon>
        <taxon>Pseudomonadati</taxon>
        <taxon>Bacteroidota</taxon>
        <taxon>Flavobacteriia</taxon>
        <taxon>Flavobacteriales</taxon>
        <taxon>Weeksellaceae</taxon>
        <taxon>Elizabethkingia</taxon>
    </lineage>
</organism>
<dbReference type="Proteomes" id="UP000190813">
    <property type="component" value="Unassembled WGS sequence"/>
</dbReference>
<sequence length="203" mass="23821">MVMTEKSTEEYLIDIFKLKEAPKDKEWQDLLEHAHLRTFKKNEVILKQHLRFTDVLFVAEGILASEFTMKDKTVIGRFFTPQNLCTNFDSLLNQTVSQYKVVSMTSCKVIAISASQFMEYYYNGSSVGKILRKIVLEIITEDIWMTNVKLMYQKPEMIAFMQQHYPEIVREVPYKYVALFLGITPEAYSRILKKGYERTLLKS</sequence>
<dbReference type="Gene3D" id="2.60.120.10">
    <property type="entry name" value="Jelly Rolls"/>
    <property type="match status" value="1"/>
</dbReference>
<dbReference type="InterPro" id="IPR018490">
    <property type="entry name" value="cNMP-bd_dom_sf"/>
</dbReference>
<accession>A0A1T3M9B1</accession>
<dbReference type="SUPFAM" id="SSF51206">
    <property type="entry name" value="cAMP-binding domain-like"/>
    <property type="match status" value="1"/>
</dbReference>
<dbReference type="InterPro" id="IPR000595">
    <property type="entry name" value="cNMP-bd_dom"/>
</dbReference>
<evidence type="ECO:0000313" key="2">
    <source>
        <dbReference type="EMBL" id="OPC61195.1"/>
    </source>
</evidence>
<comment type="caution">
    <text evidence="2">The sequence shown here is derived from an EMBL/GenBank/DDBJ whole genome shotgun (WGS) entry which is preliminary data.</text>
</comment>
<keyword evidence="3" id="KW-1185">Reference proteome</keyword>
<dbReference type="AlphaFoldDB" id="A0A1T3M9B1"/>
<evidence type="ECO:0000259" key="1">
    <source>
        <dbReference type="Pfam" id="PF00027"/>
    </source>
</evidence>
<dbReference type="EMBL" id="MAHX01000021">
    <property type="protein sequence ID" value="OPC61195.1"/>
    <property type="molecule type" value="Genomic_DNA"/>
</dbReference>
<name>A0A1T3M9B1_9FLAO</name>
<dbReference type="InterPro" id="IPR014710">
    <property type="entry name" value="RmlC-like_jellyroll"/>
</dbReference>
<protein>
    <recommendedName>
        <fullName evidence="1">Cyclic nucleotide-binding domain-containing protein</fullName>
    </recommendedName>
</protein>
<reference evidence="2 3" key="1">
    <citation type="submission" date="2016-06" db="EMBL/GenBank/DDBJ databases">
        <title>Revisiting the taxonomy of the Elizabethkingia Genus based on Whole-Genome Sequencing, Optical Mapping, and MALDI-TOF.</title>
        <authorList>
            <person name="Nicholson A.C."/>
        </authorList>
    </citation>
    <scope>NUCLEOTIDE SEQUENCE [LARGE SCALE GENOMIC DNA]</scope>
    <source>
        <strain evidence="2 3">G4070</strain>
    </source>
</reference>
<gene>
    <name evidence="2" type="ORF">BAZ10_12085</name>
</gene>
<feature type="domain" description="Cyclic nucleotide-binding" evidence="1">
    <location>
        <begin position="37"/>
        <end position="119"/>
    </location>
</feature>
<proteinExistence type="predicted"/>
<evidence type="ECO:0000313" key="3">
    <source>
        <dbReference type="Proteomes" id="UP000190813"/>
    </source>
</evidence>
<dbReference type="CDD" id="cd00038">
    <property type="entry name" value="CAP_ED"/>
    <property type="match status" value="1"/>
</dbReference>
<dbReference type="Pfam" id="PF00027">
    <property type="entry name" value="cNMP_binding"/>
    <property type="match status" value="1"/>
</dbReference>